<comment type="caution">
    <text evidence="2">The sequence shown here is derived from an EMBL/GenBank/DDBJ whole genome shotgun (WGS) entry which is preliminary data.</text>
</comment>
<reference evidence="2" key="1">
    <citation type="journal article" date="2021" name="Sci. Adv.">
        <title>The American lobster genome reveals insights on longevity, neural, and immune adaptations.</title>
        <authorList>
            <person name="Polinski J.M."/>
            <person name="Zimin A.V."/>
            <person name="Clark K.F."/>
            <person name="Kohn A.B."/>
            <person name="Sadowski N."/>
            <person name="Timp W."/>
            <person name="Ptitsyn A."/>
            <person name="Khanna P."/>
            <person name="Romanova D.Y."/>
            <person name="Williams P."/>
            <person name="Greenwood S.J."/>
            <person name="Moroz L.L."/>
            <person name="Walt D.R."/>
            <person name="Bodnar A.G."/>
        </authorList>
    </citation>
    <scope>NUCLEOTIDE SEQUENCE</scope>
    <source>
        <strain evidence="2">GMGI-L3</strain>
    </source>
</reference>
<organism evidence="2 3">
    <name type="scientific">Homarus americanus</name>
    <name type="common">American lobster</name>
    <dbReference type="NCBI Taxonomy" id="6706"/>
    <lineage>
        <taxon>Eukaryota</taxon>
        <taxon>Metazoa</taxon>
        <taxon>Ecdysozoa</taxon>
        <taxon>Arthropoda</taxon>
        <taxon>Crustacea</taxon>
        <taxon>Multicrustacea</taxon>
        <taxon>Malacostraca</taxon>
        <taxon>Eumalacostraca</taxon>
        <taxon>Eucarida</taxon>
        <taxon>Decapoda</taxon>
        <taxon>Pleocyemata</taxon>
        <taxon>Astacidea</taxon>
        <taxon>Nephropoidea</taxon>
        <taxon>Nephropidae</taxon>
        <taxon>Homarus</taxon>
    </lineage>
</organism>
<accession>A0A8J5N0M4</accession>
<proteinExistence type="predicted"/>
<dbReference type="InterPro" id="IPR023213">
    <property type="entry name" value="CAT-like_dom_sf"/>
</dbReference>
<feature type="transmembrane region" description="Helical" evidence="1">
    <location>
        <begin position="141"/>
        <end position="161"/>
    </location>
</feature>
<protein>
    <submittedName>
        <fullName evidence="2">Polyketide synthase PksN-like</fullName>
    </submittedName>
</protein>
<evidence type="ECO:0000313" key="3">
    <source>
        <dbReference type="Proteomes" id="UP000747542"/>
    </source>
</evidence>
<keyword evidence="1" id="KW-0812">Transmembrane</keyword>
<dbReference type="PANTHER" id="PTHR28037:SF1">
    <property type="entry name" value="ALCOHOL O-ACETYLTRANSFERASE 1-RELATED"/>
    <property type="match status" value="1"/>
</dbReference>
<evidence type="ECO:0000313" key="2">
    <source>
        <dbReference type="EMBL" id="KAG7170212.1"/>
    </source>
</evidence>
<dbReference type="Proteomes" id="UP000747542">
    <property type="component" value="Unassembled WGS sequence"/>
</dbReference>
<dbReference type="SUPFAM" id="SSF52777">
    <property type="entry name" value="CoA-dependent acyltransferases"/>
    <property type="match status" value="2"/>
</dbReference>
<gene>
    <name evidence="2" type="primary">pksN-L</name>
    <name evidence="2" type="ORF">Hamer_G022968</name>
</gene>
<keyword evidence="1" id="KW-0472">Membrane</keyword>
<dbReference type="Pfam" id="PF07247">
    <property type="entry name" value="AATase"/>
    <property type="match status" value="1"/>
</dbReference>
<keyword evidence="1" id="KW-1133">Transmembrane helix</keyword>
<dbReference type="InterPro" id="IPR010828">
    <property type="entry name" value="Atf2/Sli1-like"/>
</dbReference>
<dbReference type="InterPro" id="IPR052058">
    <property type="entry name" value="Alcohol_O-acetyltransferase"/>
</dbReference>
<dbReference type="Gene3D" id="3.30.559.30">
    <property type="entry name" value="Nonribosomal peptide synthetase, condensation domain"/>
    <property type="match status" value="1"/>
</dbReference>
<keyword evidence="3" id="KW-1185">Reference proteome</keyword>
<name>A0A8J5N0M4_HOMAM</name>
<evidence type="ECO:0000256" key="1">
    <source>
        <dbReference type="SAM" id="Phobius"/>
    </source>
</evidence>
<dbReference type="PANTHER" id="PTHR28037">
    <property type="entry name" value="ALCOHOL O-ACETYLTRANSFERASE 1-RELATED"/>
    <property type="match status" value="1"/>
</dbReference>
<sequence length="692" mass="77702">MLCCIRTTSINKHKSSRVKAIPAQRIDGLKLLPKEEFGGAVPVSLQLPPEQHKEQGAPHSVRSNTVIISRSVIFLSDDCIDLPGRMVAVDSEASLQSLDPLVDDFAHTTTHSTHTTAHITRHTTAHITTYTTGPDTLMNPAMVLFSLAINFVCLVLMYRLCNVHKGVRKEEQRNTAVNSARGQAGPREIPARPGEWVRPLNNMEWLFWVAALLDTGNTAQVLWLSSSRPIPPEDVKEALSVVAQKLHALQLCVVWRWCRPWFRLRKNVTVDFDVVDTDDVMTVCYQQMRASYNLPRGPLWRARIVPQPQPAPDRYEAVLVLTLHHVITDGLTNMVLSRDVLEVLNAIMSGRSHNTPVRRVIPNIYKELAGPYHYLNCFRLILFAAYRVLVNIVSEKNFNVIFTHPRTKLAVTKIHREDFPAETTRQLLRQCKENKASVHSCVMAAASLALFRIAQKQSQENLDSLKLVTDTPVNLRRYYGSEYAESLGSVSSLVKQVHLLSDAHTKENFWALARRMYADLHHALDVDKTPISSSLIAWTMAALQPINYLLTHMGYRNLIHDHLMITNMGNLRHLLPGKYDGPVEITSLLRSTASELVGCPLLLVLQTFEGRLLLSLDYYTNNSTEEVAWTFFSYLTQYIKDIAHNGTITGTPVATPVSPLTPPASPVITLVATPVTPDQDKIDDAKNKEVNI</sequence>
<dbReference type="Gene3D" id="3.30.559.10">
    <property type="entry name" value="Chloramphenicol acetyltransferase-like domain"/>
    <property type="match status" value="1"/>
</dbReference>
<dbReference type="AlphaFoldDB" id="A0A8J5N0M4"/>
<dbReference type="EMBL" id="JAHLQT010014835">
    <property type="protein sequence ID" value="KAG7170212.1"/>
    <property type="molecule type" value="Genomic_DNA"/>
</dbReference>